<dbReference type="eggNOG" id="COG1403">
    <property type="taxonomic scope" value="Bacteria"/>
</dbReference>
<dbReference type="EMBL" id="JALN02000001">
    <property type="protein sequence ID" value="KDE99266.1"/>
    <property type="molecule type" value="Genomic_DNA"/>
</dbReference>
<dbReference type="GO" id="GO:0004519">
    <property type="term" value="F:endonuclease activity"/>
    <property type="evidence" value="ECO:0007669"/>
    <property type="project" value="UniProtKB-KW"/>
</dbReference>
<proteinExistence type="predicted"/>
<evidence type="ECO:0000313" key="2">
    <source>
        <dbReference type="EMBL" id="KDE99266.1"/>
    </source>
</evidence>
<dbReference type="AlphaFoldDB" id="A0A064CHW0"/>
<reference evidence="2" key="1">
    <citation type="submission" date="2014-05" db="EMBL/GenBank/DDBJ databases">
        <title>Genome sequence of Mycobacterium aromaticivorans strain JS19b1T (= DSM 45407T).</title>
        <authorList>
            <person name="Kwak Y."/>
            <person name="Park G.-S."/>
            <person name="Li Q.X."/>
            <person name="Lee S.-E."/>
            <person name="Shin J.-H."/>
        </authorList>
    </citation>
    <scope>NUCLEOTIDE SEQUENCE [LARGE SCALE GENOMIC DNA]</scope>
    <source>
        <strain evidence="2">JS19b1</strain>
    </source>
</reference>
<dbReference type="STRING" id="1440774.Y900_009990"/>
<dbReference type="OrthoDB" id="2085958at2"/>
<keyword evidence="2" id="KW-0540">Nuclease</keyword>
<dbReference type="SUPFAM" id="SSF54060">
    <property type="entry name" value="His-Me finger endonucleases"/>
    <property type="match status" value="1"/>
</dbReference>
<accession>A0A064CHW0</accession>
<protein>
    <submittedName>
        <fullName evidence="2">HNH endonuclease</fullName>
    </submittedName>
</protein>
<gene>
    <name evidence="2" type="ORF">Y900_009990</name>
</gene>
<evidence type="ECO:0000259" key="1">
    <source>
        <dbReference type="SMART" id="SM00507"/>
    </source>
</evidence>
<keyword evidence="2" id="KW-0378">Hydrolase</keyword>
<dbReference type="InterPro" id="IPR044925">
    <property type="entry name" value="His-Me_finger_sf"/>
</dbReference>
<dbReference type="SMART" id="SM00507">
    <property type="entry name" value="HNHc"/>
    <property type="match status" value="1"/>
</dbReference>
<dbReference type="CDD" id="cd00085">
    <property type="entry name" value="HNHc"/>
    <property type="match status" value="1"/>
</dbReference>
<keyword evidence="3" id="KW-1185">Reference proteome</keyword>
<keyword evidence="2" id="KW-0255">Endonuclease</keyword>
<dbReference type="InterPro" id="IPR003615">
    <property type="entry name" value="HNH_nuc"/>
</dbReference>
<evidence type="ECO:0000313" key="3">
    <source>
        <dbReference type="Proteomes" id="UP000022835"/>
    </source>
</evidence>
<dbReference type="RefSeq" id="WP_081845050.1">
    <property type="nucleotide sequence ID" value="NZ_JALN02000001.1"/>
</dbReference>
<sequence length="136" mass="15425">MTVKCVGCGVSIEGRQARVYCSNACQQLRRRSMLLKVWLETGQCGGMSHQGHFVRDYLHAQQDGCCAICGIDSKWNGVTLAFIIDHIDGNATNNRRENLRLVCPNCDSQELPTYKVRNRGNGRHFRRQRYGNGQSY</sequence>
<dbReference type="Proteomes" id="UP000022835">
    <property type="component" value="Unassembled WGS sequence"/>
</dbReference>
<name>A0A064CHW0_9MYCO</name>
<feature type="domain" description="HNH nuclease" evidence="1">
    <location>
        <begin position="53"/>
        <end position="108"/>
    </location>
</feature>
<dbReference type="Pfam" id="PF13392">
    <property type="entry name" value="HNH_3"/>
    <property type="match status" value="1"/>
</dbReference>
<comment type="caution">
    <text evidence="2">The sequence shown here is derived from an EMBL/GenBank/DDBJ whole genome shotgun (WGS) entry which is preliminary data.</text>
</comment>
<organism evidence="2 3">
    <name type="scientific">Mycolicibacterium aromaticivorans JS19b1 = JCM 16368</name>
    <dbReference type="NCBI Taxonomy" id="1440774"/>
    <lineage>
        <taxon>Bacteria</taxon>
        <taxon>Bacillati</taxon>
        <taxon>Actinomycetota</taxon>
        <taxon>Actinomycetes</taxon>
        <taxon>Mycobacteriales</taxon>
        <taxon>Mycobacteriaceae</taxon>
        <taxon>Mycolicibacterium</taxon>
    </lineage>
</organism>